<dbReference type="EMBL" id="QURN01000014">
    <property type="protein sequence ID" value="RFC65674.1"/>
    <property type="molecule type" value="Genomic_DNA"/>
</dbReference>
<dbReference type="Pfam" id="PF00561">
    <property type="entry name" value="Abhydrolase_1"/>
    <property type="match status" value="1"/>
</dbReference>
<dbReference type="Pfam" id="PF00364">
    <property type="entry name" value="Biotin_lipoyl"/>
    <property type="match status" value="1"/>
</dbReference>
<accession>A0A371X9G5</accession>
<dbReference type="PRINTS" id="PR00111">
    <property type="entry name" value="ABHYDROLASE"/>
</dbReference>
<dbReference type="CDD" id="cd06849">
    <property type="entry name" value="lipoyl_domain"/>
    <property type="match status" value="1"/>
</dbReference>
<dbReference type="PROSITE" id="PS50968">
    <property type="entry name" value="BIOTINYL_LIPOYL"/>
    <property type="match status" value="1"/>
</dbReference>
<dbReference type="PANTHER" id="PTHR43194:SF5">
    <property type="entry name" value="PIMELOYL-[ACYL-CARRIER PROTEIN] METHYL ESTER ESTERASE"/>
    <property type="match status" value="1"/>
</dbReference>
<comment type="caution">
    <text evidence="4">The sequence shown here is derived from an EMBL/GenBank/DDBJ whole genome shotgun (WGS) entry which is preliminary data.</text>
</comment>
<sequence length="377" mass="39469">MTDAIQAITMPKWGMTMTEGRLAAWLVKEGQQIQVGQEFMEVETEKITNVVESLIAGNMRKIIVPEGASAPVGALLAVVAEPNVPEADIDTFISSYADRAGRLDDMEDGQVVARVLTCGPHNLNVLSIGEGSGIPAVLVHGFGGDGGTWLFTQDALAQNRTVHIIDLPAHGASTPSLSSGTIEELGSALIAALDALKVEKAHLIGHSLGGAVALSVAERAPERVSSLSLIAPAGIGEQISSEYIDGFLSADRRKPMKDVLARLFSSSDAVSAEMVENVLRFKRLDGVPEALTAIARNLASDGKQKIDLRATLNATDIPALVIWGEGDAIIPAAQAIGLSPNVKVEVIGNAGHMPMMEASSNVNRLLSAHLNAADAGE</sequence>
<evidence type="ECO:0000313" key="5">
    <source>
        <dbReference type="Proteomes" id="UP000262379"/>
    </source>
</evidence>
<organism evidence="4 5">
    <name type="scientific">Mesorhizobium denitrificans</name>
    <dbReference type="NCBI Taxonomy" id="2294114"/>
    <lineage>
        <taxon>Bacteria</taxon>
        <taxon>Pseudomonadati</taxon>
        <taxon>Pseudomonadota</taxon>
        <taxon>Alphaproteobacteria</taxon>
        <taxon>Hyphomicrobiales</taxon>
        <taxon>Phyllobacteriaceae</taxon>
        <taxon>Mesorhizobium</taxon>
    </lineage>
</organism>
<evidence type="ECO:0000313" key="4">
    <source>
        <dbReference type="EMBL" id="RFC65674.1"/>
    </source>
</evidence>
<dbReference type="InterPro" id="IPR029058">
    <property type="entry name" value="AB_hydrolase_fold"/>
</dbReference>
<keyword evidence="4" id="KW-0808">Transferase</keyword>
<dbReference type="InterPro" id="IPR050228">
    <property type="entry name" value="Carboxylesterase_BioH"/>
</dbReference>
<dbReference type="NCBIfam" id="NF011457">
    <property type="entry name" value="PRK14875.1"/>
    <property type="match status" value="1"/>
</dbReference>
<evidence type="ECO:0000259" key="3">
    <source>
        <dbReference type="PROSITE" id="PS50968"/>
    </source>
</evidence>
<name>A0A371X9G5_9HYPH</name>
<evidence type="ECO:0000256" key="1">
    <source>
        <dbReference type="ARBA" id="ARBA00001938"/>
    </source>
</evidence>
<dbReference type="PROSITE" id="PS00189">
    <property type="entry name" value="LIPOYL"/>
    <property type="match status" value="1"/>
</dbReference>
<dbReference type="InterPro" id="IPR011053">
    <property type="entry name" value="Single_hybrid_motif"/>
</dbReference>
<evidence type="ECO:0000256" key="2">
    <source>
        <dbReference type="ARBA" id="ARBA00022823"/>
    </source>
</evidence>
<dbReference type="InterPro" id="IPR003016">
    <property type="entry name" value="2-oxoA_DH_lipoyl-BS"/>
</dbReference>
<dbReference type="SUPFAM" id="SSF51230">
    <property type="entry name" value="Single hybrid motif"/>
    <property type="match status" value="1"/>
</dbReference>
<dbReference type="InterPro" id="IPR000089">
    <property type="entry name" value="Biotin_lipoyl"/>
</dbReference>
<proteinExistence type="predicted"/>
<keyword evidence="5" id="KW-1185">Reference proteome</keyword>
<feature type="domain" description="Lipoyl-binding" evidence="3">
    <location>
        <begin position="5"/>
        <end position="80"/>
    </location>
</feature>
<comment type="cofactor">
    <cofactor evidence="1">
        <name>(R)-lipoate</name>
        <dbReference type="ChEBI" id="CHEBI:83088"/>
    </cofactor>
</comment>
<dbReference type="SUPFAM" id="SSF53474">
    <property type="entry name" value="alpha/beta-Hydrolases"/>
    <property type="match status" value="1"/>
</dbReference>
<reference evidence="5" key="1">
    <citation type="submission" date="2018-08" db="EMBL/GenBank/DDBJ databases">
        <authorList>
            <person name="Im W.T."/>
        </authorList>
    </citation>
    <scope>NUCLEOTIDE SEQUENCE [LARGE SCALE GENOMIC DNA]</scope>
    <source>
        <strain evidence="5">LA-28</strain>
    </source>
</reference>
<dbReference type="Gene3D" id="2.40.50.100">
    <property type="match status" value="1"/>
</dbReference>
<dbReference type="PANTHER" id="PTHR43194">
    <property type="entry name" value="HYDROLASE ALPHA/BETA FOLD FAMILY"/>
    <property type="match status" value="1"/>
</dbReference>
<dbReference type="AlphaFoldDB" id="A0A371X9G5"/>
<gene>
    <name evidence="4" type="ORF">DY251_16665</name>
</gene>
<protein>
    <submittedName>
        <fullName evidence="4">Acetoin dehydrogenase dihydrolipoyllysine-residue acetyltransferase subunit</fullName>
    </submittedName>
</protein>
<dbReference type="GO" id="GO:0016740">
    <property type="term" value="F:transferase activity"/>
    <property type="evidence" value="ECO:0007669"/>
    <property type="project" value="UniProtKB-KW"/>
</dbReference>
<dbReference type="Proteomes" id="UP000262379">
    <property type="component" value="Unassembled WGS sequence"/>
</dbReference>
<keyword evidence="2" id="KW-0450">Lipoyl</keyword>
<dbReference type="InterPro" id="IPR000073">
    <property type="entry name" value="AB_hydrolase_1"/>
</dbReference>
<dbReference type="Gene3D" id="3.40.50.1820">
    <property type="entry name" value="alpha/beta hydrolase"/>
    <property type="match status" value="1"/>
</dbReference>
<dbReference type="RefSeq" id="WP_116625046.1">
    <property type="nucleotide sequence ID" value="NZ_QURN01000014.1"/>
</dbReference>